<name>A0A1U8LY40_GOSHI</name>
<keyword evidence="3" id="KW-1185">Reference proteome</keyword>
<dbReference type="PaxDb" id="3635-A0A1U8LY40"/>
<dbReference type="InterPro" id="IPR008802">
    <property type="entry name" value="REF"/>
</dbReference>
<evidence type="ECO:0008006" key="5">
    <source>
        <dbReference type="Google" id="ProtNLM"/>
    </source>
</evidence>
<dbReference type="KEGG" id="ghi:107930929"/>
<dbReference type="PANTHER" id="PTHR33732:SF9">
    <property type="entry name" value="REF_SRPP-LIKE PROTEIN OS05G0151300_LOC_OS05G05940"/>
    <property type="match status" value="1"/>
</dbReference>
<comment type="similarity">
    <text evidence="1">Belongs to the REF/SRPP family.</text>
</comment>
<organism evidence="3 4">
    <name type="scientific">Gossypium hirsutum</name>
    <name type="common">Upland cotton</name>
    <name type="synonym">Gossypium mexicanum</name>
    <dbReference type="NCBI Taxonomy" id="3635"/>
    <lineage>
        <taxon>Eukaryota</taxon>
        <taxon>Viridiplantae</taxon>
        <taxon>Streptophyta</taxon>
        <taxon>Embryophyta</taxon>
        <taxon>Tracheophyta</taxon>
        <taxon>Spermatophyta</taxon>
        <taxon>Magnoliopsida</taxon>
        <taxon>eudicotyledons</taxon>
        <taxon>Gunneridae</taxon>
        <taxon>Pentapetalae</taxon>
        <taxon>rosids</taxon>
        <taxon>malvids</taxon>
        <taxon>Malvales</taxon>
        <taxon>Malvaceae</taxon>
        <taxon>Malvoideae</taxon>
        <taxon>Gossypium</taxon>
    </lineage>
</organism>
<dbReference type="GeneID" id="107930929"/>
<sequence length="931" mass="95724">MSRFFSNLPHPGNSGDSNFLHDKVGDRLVPPVLNLKGATEAISTVHQTVHGVVGDVAAEIHSHGIIKPILSDAISAAHGVATELQHAGTDVSSEAISAAQMSSGAAGGGPPQVQHSGLSGTASGLIKQISSDAISAAQTPGGFEGGSPQAQPSELLGTVSGFIKQVSSDAISVAQMSPGGSGEGSPQAQNSGLLGTASGFIKQVSSDAISTAQSSPGVATKAQHSGLFGAASGLIKQVSSDAISAAHNVATDVQHAGLIGESLSNIDRLAPPVIKNVSSKAISAVQNVPGVVTEVGNGGLLNTATGFLKEVSSDAISAAQGVATEVHHVGAIGESLAKIDNLVPSVIKQVSSDAISANQKVAGVATGLGSLVQHGGILSTASGLVKDVSSQAISAAQGVVSELKHGGVVKEETEKLKYLAFLQLAVIHVILWFGNLYTKLKQMSGPLKPVIEIVERMVKALIGPIFETFFDSLYDLFKFADDWIGEFVTKIDGILPPVIKQAISKVTSAANNALGLTVDVPTMEVQSTGVKSTSSRFLQQISSGAILVVEGVASQAKNSGLIPEELQVLKYLKYLKYFVTVQAAVLRAVKFYFQVKKMLRPLRPVIDFIERVVVSVYQKIFAKMFKSLFRWVLVNLFGVPAGVFDIIDKVGGDLSKLGDLSNLGDLCTLGDFSTLGGLSKLGDLSKIDDLVPSGALSAVQSLPGVGGLATGLPGTGLLSSASGLLKQVSSNAIPGAQMVADVQHAGTVEATTKIDSLISPLFKRSSKVTSVAQKTLGMATGSATGFIKQISSGAISAAQKAPRVAQGLSNAGVKNTGSLTQLASKPIAAAQKPAEVQHSGVVKGASTLAKSVFTVVEPTVEKCAVSIWQTLNKIPLFPQVASVVVPTAAFFTEKYNQTVATGAEKGYKVASILPVVPTQKIAKVFSVGKSD</sequence>
<reference evidence="3" key="1">
    <citation type="journal article" date="2020" name="Nat. Genet.">
        <title>Genomic diversifications of five Gossypium allopolyploid species and their impact on cotton improvement.</title>
        <authorList>
            <person name="Chen Z.J."/>
            <person name="Sreedasyam A."/>
            <person name="Ando A."/>
            <person name="Song Q."/>
            <person name="De Santiago L.M."/>
            <person name="Hulse-Kemp A.M."/>
            <person name="Ding M."/>
            <person name="Ye W."/>
            <person name="Kirkbride R.C."/>
            <person name="Jenkins J."/>
            <person name="Plott C."/>
            <person name="Lovell J."/>
            <person name="Lin Y.M."/>
            <person name="Vaughn R."/>
            <person name="Liu B."/>
            <person name="Simpson S."/>
            <person name="Scheffler B.E."/>
            <person name="Wen L."/>
            <person name="Saski C.A."/>
            <person name="Grover C.E."/>
            <person name="Hu G."/>
            <person name="Conover J.L."/>
            <person name="Carlson J.W."/>
            <person name="Shu S."/>
            <person name="Boston L.B."/>
            <person name="Williams M."/>
            <person name="Peterson D.G."/>
            <person name="McGee K."/>
            <person name="Jones D.C."/>
            <person name="Wendel J.F."/>
            <person name="Stelly D.M."/>
            <person name="Grimwood J."/>
            <person name="Schmutz J."/>
        </authorList>
    </citation>
    <scope>NUCLEOTIDE SEQUENCE [LARGE SCALE GENOMIC DNA]</scope>
    <source>
        <strain evidence="3">cv. TM-1</strain>
    </source>
</reference>
<proteinExistence type="inferred from homology"/>
<evidence type="ECO:0000256" key="2">
    <source>
        <dbReference type="SAM" id="MobiDB-lite"/>
    </source>
</evidence>
<dbReference type="Proteomes" id="UP000818029">
    <property type="component" value="Chromosome D11"/>
</dbReference>
<dbReference type="AlphaFoldDB" id="A0A1U8LY40"/>
<dbReference type="RefSeq" id="XP_016718179.2">
    <property type="nucleotide sequence ID" value="XM_016862690.2"/>
</dbReference>
<feature type="region of interest" description="Disordered" evidence="2">
    <location>
        <begin position="95"/>
        <end position="119"/>
    </location>
</feature>
<dbReference type="PANTHER" id="PTHR33732">
    <property type="entry name" value="REF/SRPP-LIKE PROTEIN OS05G0151300/LOC_OS05G05940"/>
    <property type="match status" value="1"/>
</dbReference>
<accession>A0A1U8LY40</accession>
<evidence type="ECO:0000313" key="4">
    <source>
        <dbReference type="RefSeq" id="XP_016718179.2"/>
    </source>
</evidence>
<reference evidence="4" key="2">
    <citation type="submission" date="2025-08" db="UniProtKB">
        <authorList>
            <consortium name="RefSeq"/>
        </authorList>
    </citation>
    <scope>IDENTIFICATION</scope>
</reference>
<evidence type="ECO:0000256" key="1">
    <source>
        <dbReference type="ARBA" id="ARBA00009737"/>
    </source>
</evidence>
<dbReference type="Pfam" id="PF05755">
    <property type="entry name" value="REF"/>
    <property type="match status" value="2"/>
</dbReference>
<gene>
    <name evidence="4" type="primary">LOC107930929</name>
</gene>
<protein>
    <recommendedName>
        <fullName evidence="5">Stress-related protein-like</fullName>
    </recommendedName>
</protein>
<evidence type="ECO:0000313" key="3">
    <source>
        <dbReference type="Proteomes" id="UP000818029"/>
    </source>
</evidence>